<keyword evidence="12" id="KW-0902">Two-component regulatory system</keyword>
<keyword evidence="5" id="KW-0597">Phosphoprotein</keyword>
<keyword evidence="19" id="KW-1185">Reference proteome</keyword>
<dbReference type="EMBL" id="LGTC01000001">
    <property type="protein sequence ID" value="KNY29312.1"/>
    <property type="molecule type" value="Genomic_DNA"/>
</dbReference>
<dbReference type="InterPro" id="IPR050398">
    <property type="entry name" value="HssS/ArlS-like"/>
</dbReference>
<dbReference type="SUPFAM" id="SSF55874">
    <property type="entry name" value="ATPase domain of HSP90 chaperone/DNA topoisomerase II/histidine kinase"/>
    <property type="match status" value="1"/>
</dbReference>
<protein>
    <recommendedName>
        <fullName evidence="3">histidine kinase</fullName>
        <ecNumber evidence="3">2.7.13.3</ecNumber>
    </recommendedName>
</protein>
<comment type="subcellular location">
    <subcellularLocation>
        <location evidence="2">Cell membrane</location>
        <topology evidence="2">Multi-pass membrane protein</topology>
    </subcellularLocation>
</comment>
<evidence type="ECO:0000256" key="7">
    <source>
        <dbReference type="ARBA" id="ARBA00022692"/>
    </source>
</evidence>
<evidence type="ECO:0000256" key="9">
    <source>
        <dbReference type="ARBA" id="ARBA00022777"/>
    </source>
</evidence>
<feature type="transmembrane region" description="Helical" evidence="15">
    <location>
        <begin position="197"/>
        <end position="222"/>
    </location>
</feature>
<keyword evidence="4" id="KW-1003">Cell membrane</keyword>
<reference evidence="19" key="1">
    <citation type="submission" date="2015-07" db="EMBL/GenBank/DDBJ databases">
        <title>Near-Complete Genome Sequence of the Cellulolytic Bacterium Bacteroides (Pseudobacteroides) cellulosolvens ATCC 35603.</title>
        <authorList>
            <person name="Dassa B."/>
            <person name="Utturkar S.M."/>
            <person name="Klingeman D.M."/>
            <person name="Hurt R.A."/>
            <person name="Keller M."/>
            <person name="Xu J."/>
            <person name="Reddy Y.H.K."/>
            <person name="Borovok I."/>
            <person name="Grinberg I.R."/>
            <person name="Lamed R."/>
            <person name="Zhivin O."/>
            <person name="Bayer E.A."/>
            <person name="Brown S.D."/>
        </authorList>
    </citation>
    <scope>NUCLEOTIDE SEQUENCE [LARGE SCALE GENOMIC DNA]</scope>
    <source>
        <strain evidence="19">DSM 2933</strain>
    </source>
</reference>
<evidence type="ECO:0000259" key="16">
    <source>
        <dbReference type="PROSITE" id="PS50109"/>
    </source>
</evidence>
<keyword evidence="11 15" id="KW-1133">Transmembrane helix</keyword>
<dbReference type="Proteomes" id="UP000036923">
    <property type="component" value="Unassembled WGS sequence"/>
</dbReference>
<dbReference type="Gene3D" id="3.30.565.10">
    <property type="entry name" value="Histidine kinase-like ATPase, C-terminal domain"/>
    <property type="match status" value="1"/>
</dbReference>
<evidence type="ECO:0000256" key="3">
    <source>
        <dbReference type="ARBA" id="ARBA00012438"/>
    </source>
</evidence>
<dbReference type="InterPro" id="IPR004358">
    <property type="entry name" value="Sig_transdc_His_kin-like_C"/>
</dbReference>
<evidence type="ECO:0000256" key="8">
    <source>
        <dbReference type="ARBA" id="ARBA00022741"/>
    </source>
</evidence>
<dbReference type="InterPro" id="IPR003661">
    <property type="entry name" value="HisK_dim/P_dom"/>
</dbReference>
<dbReference type="PANTHER" id="PTHR45528:SF1">
    <property type="entry name" value="SENSOR HISTIDINE KINASE CPXA"/>
    <property type="match status" value="1"/>
</dbReference>
<dbReference type="Pfam" id="PF02518">
    <property type="entry name" value="HATPase_c"/>
    <property type="match status" value="1"/>
</dbReference>
<dbReference type="InterPro" id="IPR003594">
    <property type="entry name" value="HATPase_dom"/>
</dbReference>
<comment type="caution">
    <text evidence="18">The sequence shown here is derived from an EMBL/GenBank/DDBJ whole genome shotgun (WGS) entry which is preliminary data.</text>
</comment>
<evidence type="ECO:0000256" key="1">
    <source>
        <dbReference type="ARBA" id="ARBA00000085"/>
    </source>
</evidence>
<dbReference type="Gene3D" id="1.10.287.130">
    <property type="match status" value="1"/>
</dbReference>
<evidence type="ECO:0000313" key="19">
    <source>
        <dbReference type="Proteomes" id="UP000036923"/>
    </source>
</evidence>
<keyword evidence="10" id="KW-0067">ATP-binding</keyword>
<name>A0A0L6JV58_9FIRM</name>
<keyword evidence="9 18" id="KW-0418">Kinase</keyword>
<dbReference type="GO" id="GO:0000155">
    <property type="term" value="F:phosphorelay sensor kinase activity"/>
    <property type="evidence" value="ECO:0007669"/>
    <property type="project" value="InterPro"/>
</dbReference>
<keyword evidence="7 15" id="KW-0812">Transmembrane</keyword>
<dbReference type="SMART" id="SM00388">
    <property type="entry name" value="HisKA"/>
    <property type="match status" value="1"/>
</dbReference>
<keyword evidence="13 15" id="KW-0472">Membrane</keyword>
<dbReference type="PROSITE" id="PS50885">
    <property type="entry name" value="HAMP"/>
    <property type="match status" value="1"/>
</dbReference>
<dbReference type="InterPro" id="IPR005467">
    <property type="entry name" value="His_kinase_dom"/>
</dbReference>
<dbReference type="PRINTS" id="PR00344">
    <property type="entry name" value="BCTRLSENSOR"/>
</dbReference>
<dbReference type="SUPFAM" id="SSF158472">
    <property type="entry name" value="HAMP domain-like"/>
    <property type="match status" value="1"/>
</dbReference>
<proteinExistence type="predicted"/>
<dbReference type="PATRIC" id="fig|398512.5.peg.4805"/>
<dbReference type="InterPro" id="IPR036890">
    <property type="entry name" value="HATPase_C_sf"/>
</dbReference>
<dbReference type="SUPFAM" id="SSF47384">
    <property type="entry name" value="Homodimeric domain of signal transducing histidine kinase"/>
    <property type="match status" value="1"/>
</dbReference>
<sequence length="488" mass="55527">MKRNTIKWRIFKYNIAVIAVLIALTTIVFNIAIRLYIESDVKEQLNSIASRAESTTLRRGPDFFSKEGDKRPHPKLQGNQNTNRLEKNDPFRFYLSLDRSLREQASLLNADYILLDSNNNPIISIDGEYFKMPDNILDKFTKAVEVLNDKPMQQFMDFSLDGTSYIAIIKPVHNKNDFGLGWIVIYSSMKKVNQLQWVINTILLAILILSALIISIFSSLVARKISAPFTSLNKHIGEIAERNFGKKIHMPVDDELQDFVNNINTMSEKLESYDKAQKTFLQNASHEFRTPLMSIQSYAEGIKYDVVEKNNASDIIIDETKRMTHLVEDLLYLSRLDTIEENYRFESLNFGELINSCIERMSVIAIKNNINITSDTKTGDLIINGDFEKLSRAFTNIIGNCIRYAKSTIHVSSKLVEDDIIETIISDDGPGIDKDELPNIFERFYKGKKGHFGLGLAISKNVVEKHNGIISAENSSNGAMFKVSLRVL</sequence>
<keyword evidence="8" id="KW-0547">Nucleotide-binding</keyword>
<dbReference type="Pfam" id="PF00512">
    <property type="entry name" value="HisKA"/>
    <property type="match status" value="1"/>
</dbReference>
<dbReference type="GO" id="GO:0005886">
    <property type="term" value="C:plasma membrane"/>
    <property type="evidence" value="ECO:0007669"/>
    <property type="project" value="UniProtKB-SubCell"/>
</dbReference>
<dbReference type="SMART" id="SM00387">
    <property type="entry name" value="HATPase_c"/>
    <property type="match status" value="1"/>
</dbReference>
<feature type="domain" description="HAMP" evidence="17">
    <location>
        <begin position="223"/>
        <end position="275"/>
    </location>
</feature>
<dbReference type="InterPro" id="IPR003660">
    <property type="entry name" value="HAMP_dom"/>
</dbReference>
<evidence type="ECO:0000256" key="15">
    <source>
        <dbReference type="SAM" id="Phobius"/>
    </source>
</evidence>
<dbReference type="OrthoDB" id="9780718at2"/>
<feature type="transmembrane region" description="Helical" evidence="15">
    <location>
        <begin position="12"/>
        <end position="37"/>
    </location>
</feature>
<feature type="compositionally biased region" description="Basic and acidic residues" evidence="14">
    <location>
        <begin position="59"/>
        <end position="71"/>
    </location>
</feature>
<evidence type="ECO:0000256" key="11">
    <source>
        <dbReference type="ARBA" id="ARBA00022989"/>
    </source>
</evidence>
<evidence type="ECO:0000313" key="18">
    <source>
        <dbReference type="EMBL" id="KNY29312.1"/>
    </source>
</evidence>
<keyword evidence="6" id="KW-0808">Transferase</keyword>
<evidence type="ECO:0000256" key="12">
    <source>
        <dbReference type="ARBA" id="ARBA00023012"/>
    </source>
</evidence>
<evidence type="ECO:0000256" key="14">
    <source>
        <dbReference type="SAM" id="MobiDB-lite"/>
    </source>
</evidence>
<evidence type="ECO:0000256" key="13">
    <source>
        <dbReference type="ARBA" id="ARBA00023136"/>
    </source>
</evidence>
<feature type="region of interest" description="Disordered" evidence="14">
    <location>
        <begin position="59"/>
        <end position="85"/>
    </location>
</feature>
<dbReference type="RefSeq" id="WP_036936061.1">
    <property type="nucleotide sequence ID" value="NZ_LGTC01000001.1"/>
</dbReference>
<dbReference type="InterPro" id="IPR036097">
    <property type="entry name" value="HisK_dim/P_sf"/>
</dbReference>
<feature type="domain" description="Histidine kinase" evidence="16">
    <location>
        <begin position="283"/>
        <end position="488"/>
    </location>
</feature>
<dbReference type="Gene3D" id="6.10.340.10">
    <property type="match status" value="1"/>
</dbReference>
<comment type="catalytic activity">
    <reaction evidence="1">
        <text>ATP + protein L-histidine = ADP + protein N-phospho-L-histidine.</text>
        <dbReference type="EC" id="2.7.13.3"/>
    </reaction>
</comment>
<organism evidence="18 19">
    <name type="scientific">Pseudobacteroides cellulosolvens ATCC 35603 = DSM 2933</name>
    <dbReference type="NCBI Taxonomy" id="398512"/>
    <lineage>
        <taxon>Bacteria</taxon>
        <taxon>Bacillati</taxon>
        <taxon>Bacillota</taxon>
        <taxon>Clostridia</taxon>
        <taxon>Eubacteriales</taxon>
        <taxon>Oscillospiraceae</taxon>
        <taxon>Pseudobacteroides</taxon>
    </lineage>
</organism>
<dbReference type="AlphaFoldDB" id="A0A0L6JV58"/>
<evidence type="ECO:0000259" key="17">
    <source>
        <dbReference type="PROSITE" id="PS50885"/>
    </source>
</evidence>
<dbReference type="CDD" id="cd00082">
    <property type="entry name" value="HisKA"/>
    <property type="match status" value="1"/>
</dbReference>
<accession>A0A0L6JV58</accession>
<evidence type="ECO:0000256" key="4">
    <source>
        <dbReference type="ARBA" id="ARBA00022475"/>
    </source>
</evidence>
<evidence type="ECO:0000256" key="2">
    <source>
        <dbReference type="ARBA" id="ARBA00004651"/>
    </source>
</evidence>
<dbReference type="GO" id="GO:0005524">
    <property type="term" value="F:ATP binding"/>
    <property type="evidence" value="ECO:0007669"/>
    <property type="project" value="UniProtKB-KW"/>
</dbReference>
<evidence type="ECO:0000256" key="5">
    <source>
        <dbReference type="ARBA" id="ARBA00022553"/>
    </source>
</evidence>
<dbReference type="PROSITE" id="PS50109">
    <property type="entry name" value="HIS_KIN"/>
    <property type="match status" value="1"/>
</dbReference>
<evidence type="ECO:0000256" key="10">
    <source>
        <dbReference type="ARBA" id="ARBA00022840"/>
    </source>
</evidence>
<dbReference type="EC" id="2.7.13.3" evidence="3"/>
<dbReference type="PANTHER" id="PTHR45528">
    <property type="entry name" value="SENSOR HISTIDINE KINASE CPXA"/>
    <property type="match status" value="1"/>
</dbReference>
<evidence type="ECO:0000256" key="6">
    <source>
        <dbReference type="ARBA" id="ARBA00022679"/>
    </source>
</evidence>
<gene>
    <name evidence="18" type="ORF">Bccel_4586</name>
</gene>
<dbReference type="eggNOG" id="COG2205">
    <property type="taxonomic scope" value="Bacteria"/>
</dbReference>
<dbReference type="FunFam" id="1.10.287.130:FF:000001">
    <property type="entry name" value="Two-component sensor histidine kinase"/>
    <property type="match status" value="1"/>
</dbReference>
<dbReference type="STRING" id="398512.Bccel_4586"/>